<protein>
    <submittedName>
        <fullName evidence="1">DUF4259 domain-containing protein</fullName>
    </submittedName>
</protein>
<evidence type="ECO:0000313" key="2">
    <source>
        <dbReference type="Proteomes" id="UP000238191"/>
    </source>
</evidence>
<dbReference type="OrthoDB" id="7594887at2"/>
<keyword evidence="2" id="KW-1185">Reference proteome</keyword>
<proteinExistence type="predicted"/>
<dbReference type="RefSeq" id="WP_084725911.1">
    <property type="nucleotide sequence ID" value="NZ_MDEI01000007.1"/>
</dbReference>
<accession>A0A2S7D3D2</accession>
<dbReference type="Proteomes" id="UP000238191">
    <property type="component" value="Unassembled WGS sequence"/>
</dbReference>
<evidence type="ECO:0000313" key="1">
    <source>
        <dbReference type="EMBL" id="PPU68345.1"/>
    </source>
</evidence>
<dbReference type="InterPro" id="IPR025355">
    <property type="entry name" value="DUF4259"/>
</dbReference>
<comment type="caution">
    <text evidence="1">The sequence shown here is derived from an EMBL/GenBank/DDBJ whole genome shotgun (WGS) entry which is preliminary data.</text>
</comment>
<organism evidence="1 2">
    <name type="scientific">Xanthomonas pisi</name>
    <dbReference type="NCBI Taxonomy" id="56457"/>
    <lineage>
        <taxon>Bacteria</taxon>
        <taxon>Pseudomonadati</taxon>
        <taxon>Pseudomonadota</taxon>
        <taxon>Gammaproteobacteria</taxon>
        <taxon>Lysobacterales</taxon>
        <taxon>Lysobacteraceae</taxon>
        <taxon>Xanthomonas</taxon>
    </lineage>
</organism>
<dbReference type="Pfam" id="PF14078">
    <property type="entry name" value="DUF4259"/>
    <property type="match status" value="1"/>
</dbReference>
<reference evidence="2" key="1">
    <citation type="submission" date="2016-08" db="EMBL/GenBank/DDBJ databases">
        <authorList>
            <person name="Merda D."/>
            <person name="Briand M."/>
            <person name="Taghouti G."/>
            <person name="Carrere S."/>
            <person name="Gouzy J."/>
            <person name="Portier P."/>
            <person name="Jacques M.-A."/>
            <person name="Fischer-Le Saux M."/>
        </authorList>
    </citation>
    <scope>NUCLEOTIDE SEQUENCE [LARGE SCALE GENOMIC DNA]</scope>
    <source>
        <strain evidence="2">CFBP4643</strain>
    </source>
</reference>
<gene>
    <name evidence="1" type="ORF">XpiCFBP4643_09840</name>
</gene>
<name>A0A2S7D3D2_9XANT</name>
<dbReference type="EMBL" id="MDEI01000007">
    <property type="protein sequence ID" value="PPU68345.1"/>
    <property type="molecule type" value="Genomic_DNA"/>
</dbReference>
<sequence>MLIHQAGRHHASVANHSTWRTFMGCWGIGSFENDTAADWVCDLTAAGDLSLVREAVAAVLAADSAVDATDATTALAAIEVIVAALGRPTAQALDEPDVVEWIARVKPLPDARLASDAAQAIDRILGPTSELRELWEDTDAFDDWQADVRGLRSRLQA</sequence>
<dbReference type="AlphaFoldDB" id="A0A2S7D3D2"/>